<name>A0ABR9DPL0_9MICO</name>
<feature type="transmembrane region" description="Helical" evidence="8">
    <location>
        <begin position="70"/>
        <end position="92"/>
    </location>
</feature>
<evidence type="ECO:0000256" key="6">
    <source>
        <dbReference type="ARBA" id="ARBA00022989"/>
    </source>
</evidence>
<dbReference type="InterPro" id="IPR020846">
    <property type="entry name" value="MFS_dom"/>
</dbReference>
<dbReference type="InterPro" id="IPR011701">
    <property type="entry name" value="MFS"/>
</dbReference>
<dbReference type="PROSITE" id="PS50850">
    <property type="entry name" value="MFS"/>
    <property type="match status" value="1"/>
</dbReference>
<keyword evidence="11" id="KW-1185">Reference proteome</keyword>
<evidence type="ECO:0000256" key="4">
    <source>
        <dbReference type="ARBA" id="ARBA00022475"/>
    </source>
</evidence>
<gene>
    <name evidence="10" type="ORF">IGS67_06005</name>
</gene>
<keyword evidence="6 8" id="KW-1133">Transmembrane helix</keyword>
<dbReference type="CDD" id="cd17320">
    <property type="entry name" value="MFS_MdfA_MDR_like"/>
    <property type="match status" value="1"/>
</dbReference>
<dbReference type="Gene3D" id="1.20.1720.10">
    <property type="entry name" value="Multidrug resistance protein D"/>
    <property type="match status" value="1"/>
</dbReference>
<dbReference type="InterPro" id="IPR004812">
    <property type="entry name" value="Efflux_drug-R_Bcr/CmlA"/>
</dbReference>
<feature type="transmembrane region" description="Helical" evidence="8">
    <location>
        <begin position="279"/>
        <end position="297"/>
    </location>
</feature>
<dbReference type="PANTHER" id="PTHR23502">
    <property type="entry name" value="MAJOR FACILITATOR SUPERFAMILY"/>
    <property type="match status" value="1"/>
</dbReference>
<feature type="transmembrane region" description="Helical" evidence="8">
    <location>
        <begin position="335"/>
        <end position="361"/>
    </location>
</feature>
<keyword evidence="5 8" id="KW-0812">Transmembrane</keyword>
<evidence type="ECO:0000256" key="1">
    <source>
        <dbReference type="ARBA" id="ARBA00004651"/>
    </source>
</evidence>
<dbReference type="SUPFAM" id="SSF103473">
    <property type="entry name" value="MFS general substrate transporter"/>
    <property type="match status" value="1"/>
</dbReference>
<evidence type="ECO:0000259" key="9">
    <source>
        <dbReference type="PROSITE" id="PS50850"/>
    </source>
</evidence>
<evidence type="ECO:0000256" key="7">
    <source>
        <dbReference type="ARBA" id="ARBA00023136"/>
    </source>
</evidence>
<evidence type="ECO:0000256" key="8">
    <source>
        <dbReference type="SAM" id="Phobius"/>
    </source>
</evidence>
<feature type="transmembrane region" description="Helical" evidence="8">
    <location>
        <begin position="309"/>
        <end position="329"/>
    </location>
</feature>
<organism evidence="10 11">
    <name type="scientific">Flavimobilis rhizosphaerae</name>
    <dbReference type="NCBI Taxonomy" id="2775421"/>
    <lineage>
        <taxon>Bacteria</taxon>
        <taxon>Bacillati</taxon>
        <taxon>Actinomycetota</taxon>
        <taxon>Actinomycetes</taxon>
        <taxon>Micrococcales</taxon>
        <taxon>Jonesiaceae</taxon>
        <taxon>Flavimobilis</taxon>
    </lineage>
</organism>
<accession>A0ABR9DPL0</accession>
<evidence type="ECO:0000313" key="10">
    <source>
        <dbReference type="EMBL" id="MBD9699051.1"/>
    </source>
</evidence>
<evidence type="ECO:0000256" key="2">
    <source>
        <dbReference type="ARBA" id="ARBA00006236"/>
    </source>
</evidence>
<proteinExistence type="inferred from homology"/>
<dbReference type="Pfam" id="PF07690">
    <property type="entry name" value="MFS_1"/>
    <property type="match status" value="1"/>
</dbReference>
<dbReference type="Proteomes" id="UP000642107">
    <property type="component" value="Unassembled WGS sequence"/>
</dbReference>
<dbReference type="InterPro" id="IPR005829">
    <property type="entry name" value="Sugar_transporter_CS"/>
</dbReference>
<feature type="transmembrane region" description="Helical" evidence="8">
    <location>
        <begin position="373"/>
        <end position="392"/>
    </location>
</feature>
<feature type="transmembrane region" description="Helical" evidence="8">
    <location>
        <begin position="398"/>
        <end position="418"/>
    </location>
</feature>
<dbReference type="PROSITE" id="PS00216">
    <property type="entry name" value="SUGAR_TRANSPORT_1"/>
    <property type="match status" value="1"/>
</dbReference>
<evidence type="ECO:0000313" key="11">
    <source>
        <dbReference type="Proteomes" id="UP000642107"/>
    </source>
</evidence>
<protein>
    <submittedName>
        <fullName evidence="10">Multidrug effflux MFS transporter</fullName>
    </submittedName>
</protein>
<feature type="transmembrane region" description="Helical" evidence="8">
    <location>
        <begin position="104"/>
        <end position="124"/>
    </location>
</feature>
<keyword evidence="3" id="KW-0813">Transport</keyword>
<sequence length="431" mass="44521">MRPLWHVARTPTAETGVSKRYDLVVTTPAPPQYRPGPKYVLLLGSLAAVPAITTDIYLPSLPTVGAELGATAAAAQLTISGMLVGGAVGQLVIGPLSDRFGRRLPVLVGLLGHVLTSVLCMIAPNITALIALRVLQGFFNAAASVVAIAVIRDRFVGSDAARLLSRLMLVIGVAPLFAPAVGGAIAHAWTWRGVFGVLAGLGVALAVLVWRFMPETLPADRRRIAGPRGVARGYLELLRDRRFMALALIPGMAQAVIMSYVVGSTYVFQREHGLDANQFALLFAINGVALVGGAQVNAHLVKRLAPLRVLRVAIVVQAVLGLTLVAVTASGLGGLALMCVVLWLMLSMQGLVPGNASVLALNDYGHMAGTAAAFLGAMQAALGGLVAPIVGFTGGTGVSMVAVMTGSVLVGFTVLAVATPAYRRGGAWGAP</sequence>
<feature type="transmembrane region" description="Helical" evidence="8">
    <location>
        <begin position="39"/>
        <end position="58"/>
    </location>
</feature>
<keyword evidence="7 8" id="KW-0472">Membrane</keyword>
<evidence type="ECO:0000256" key="5">
    <source>
        <dbReference type="ARBA" id="ARBA00022692"/>
    </source>
</evidence>
<keyword evidence="4" id="KW-1003">Cell membrane</keyword>
<feature type="transmembrane region" description="Helical" evidence="8">
    <location>
        <begin position="130"/>
        <end position="151"/>
    </location>
</feature>
<comment type="similarity">
    <text evidence="2">Belongs to the major facilitator superfamily. Bcr/CmlA family.</text>
</comment>
<feature type="transmembrane region" description="Helical" evidence="8">
    <location>
        <begin position="194"/>
        <end position="213"/>
    </location>
</feature>
<comment type="subcellular location">
    <subcellularLocation>
        <location evidence="1">Cell membrane</location>
        <topology evidence="1">Multi-pass membrane protein</topology>
    </subcellularLocation>
</comment>
<dbReference type="NCBIfam" id="TIGR00710">
    <property type="entry name" value="efflux_Bcr_CflA"/>
    <property type="match status" value="1"/>
</dbReference>
<reference evidence="10 11" key="1">
    <citation type="submission" date="2020-09" db="EMBL/GenBank/DDBJ databases">
        <title>Flavimobilis rhizosphaerae sp. nov., isolated from rhizosphere soil of Spartina alterniflora.</title>
        <authorList>
            <person name="Hanqin C."/>
        </authorList>
    </citation>
    <scope>NUCLEOTIDE SEQUENCE [LARGE SCALE GENOMIC DNA]</scope>
    <source>
        <strain evidence="10 11">GY 10621</strain>
    </source>
</reference>
<feature type="transmembrane region" description="Helical" evidence="8">
    <location>
        <begin position="163"/>
        <end position="188"/>
    </location>
</feature>
<comment type="caution">
    <text evidence="10">The sequence shown here is derived from an EMBL/GenBank/DDBJ whole genome shotgun (WGS) entry which is preliminary data.</text>
</comment>
<evidence type="ECO:0000256" key="3">
    <source>
        <dbReference type="ARBA" id="ARBA00022448"/>
    </source>
</evidence>
<dbReference type="EMBL" id="JACZDF010000002">
    <property type="protein sequence ID" value="MBD9699051.1"/>
    <property type="molecule type" value="Genomic_DNA"/>
</dbReference>
<feature type="domain" description="Major facilitator superfamily (MFS) profile" evidence="9">
    <location>
        <begin position="39"/>
        <end position="423"/>
    </location>
</feature>
<dbReference type="PANTHER" id="PTHR23502:SF132">
    <property type="entry name" value="POLYAMINE TRANSPORTER 2-RELATED"/>
    <property type="match status" value="1"/>
</dbReference>
<dbReference type="InterPro" id="IPR036259">
    <property type="entry name" value="MFS_trans_sf"/>
</dbReference>
<feature type="transmembrane region" description="Helical" evidence="8">
    <location>
        <begin position="243"/>
        <end position="267"/>
    </location>
</feature>